<evidence type="ECO:0000256" key="7">
    <source>
        <dbReference type="ARBA" id="ARBA00023163"/>
    </source>
</evidence>
<dbReference type="InterPro" id="IPR015422">
    <property type="entry name" value="PyrdxlP-dep_Trfase_small"/>
</dbReference>
<protein>
    <submittedName>
        <fullName evidence="9">Transcriptional regulator</fullName>
    </submittedName>
</protein>
<dbReference type="GO" id="GO:0003700">
    <property type="term" value="F:DNA-binding transcription factor activity"/>
    <property type="evidence" value="ECO:0007669"/>
    <property type="project" value="InterPro"/>
</dbReference>
<dbReference type="Gene3D" id="3.90.1150.10">
    <property type="entry name" value="Aspartate Aminotransferase, domain 1"/>
    <property type="match status" value="1"/>
</dbReference>
<dbReference type="SUPFAM" id="SSF46785">
    <property type="entry name" value="Winged helix' DNA-binding domain"/>
    <property type="match status" value="1"/>
</dbReference>
<dbReference type="AlphaFoldDB" id="A0A1W5QC12"/>
<dbReference type="GO" id="GO:0030170">
    <property type="term" value="F:pyridoxal phosphate binding"/>
    <property type="evidence" value="ECO:0007669"/>
    <property type="project" value="InterPro"/>
</dbReference>
<evidence type="ECO:0000313" key="9">
    <source>
        <dbReference type="EMBL" id="APY23702.1"/>
    </source>
</evidence>
<accession>A0A1W5QC12</accession>
<name>A0A1W5QC12_9STAP</name>
<comment type="cofactor">
    <cofactor evidence="1">
        <name>pyridoxal 5'-phosphate</name>
        <dbReference type="ChEBI" id="CHEBI:597326"/>
    </cofactor>
</comment>
<evidence type="ECO:0000256" key="6">
    <source>
        <dbReference type="ARBA" id="ARBA00023125"/>
    </source>
</evidence>
<keyword evidence="3" id="KW-0032">Aminotransferase</keyword>
<dbReference type="PANTHER" id="PTHR46577">
    <property type="entry name" value="HTH-TYPE TRANSCRIPTIONAL REGULATORY PROTEIN GABR"/>
    <property type="match status" value="1"/>
</dbReference>
<dbReference type="Gene3D" id="1.10.10.10">
    <property type="entry name" value="Winged helix-like DNA-binding domain superfamily/Winged helix DNA-binding domain"/>
    <property type="match status" value="1"/>
</dbReference>
<keyword evidence="3" id="KW-0808">Transferase</keyword>
<dbReference type="InterPro" id="IPR000524">
    <property type="entry name" value="Tscrpt_reg_HTH_GntR"/>
</dbReference>
<comment type="similarity">
    <text evidence="2">In the C-terminal section; belongs to the class-I pyridoxal-phosphate-dependent aminotransferase family.</text>
</comment>
<sequence length="472" mass="54683">MKQAKYQYIVDDILAQMTDNSLRPGDKLPSQRVLAQQYRVNRSTIIEAFDILESYGAIDRIEKRGVYVSQYKWNQYVKDNIRWHDYFGHSRSQNNQYYIRKINELEFDTHLIRTGTGELEPELIPNDLFKEIIAQDVEGALTTNYEPPKGKLALRHAVVEHLARKGISCNVEQICIVSGALQGLKLIADGLLVPQSKVLIETPSYINSVHTWHSMKAKMLPIQIETIEQHINHIFRANSEYKHSIFYCIPTLHNPTQHTYSKTQKQKIINQCQQQGIPIVEDDVYGDLWFEGDRPIPMKALDNNDNVLYLGSLSKTVSPGLRVGWIVGDERVISHLADLKMQNDYGASSIAQFIAQKWLTEPKYYHNHLIQLRQTLQRKSAHFMQCLETYLADCGTWQQPQGSFYIWFQLTVPIDMKTLFNQALEQGLIIYPGEIYDNEAKQYLRFSYAYIAEQDMEPAIQCLAELIMQHQH</sequence>
<evidence type="ECO:0000256" key="1">
    <source>
        <dbReference type="ARBA" id="ARBA00001933"/>
    </source>
</evidence>
<keyword evidence="6" id="KW-0238">DNA-binding</keyword>
<dbReference type="SUPFAM" id="SSF53383">
    <property type="entry name" value="PLP-dependent transferases"/>
    <property type="match status" value="1"/>
</dbReference>
<dbReference type="RefSeq" id="WP_107377687.1">
    <property type="nucleotide sequence ID" value="NZ_JBOILW010000005.1"/>
</dbReference>
<dbReference type="GO" id="GO:0003677">
    <property type="term" value="F:DNA binding"/>
    <property type="evidence" value="ECO:0007669"/>
    <property type="project" value="UniProtKB-KW"/>
</dbReference>
<dbReference type="SMART" id="SM00345">
    <property type="entry name" value="HTH_GNTR"/>
    <property type="match status" value="1"/>
</dbReference>
<organism evidence="9">
    <name type="scientific">Staphylococcus arlettae</name>
    <dbReference type="NCBI Taxonomy" id="29378"/>
    <lineage>
        <taxon>Bacteria</taxon>
        <taxon>Bacillati</taxon>
        <taxon>Bacillota</taxon>
        <taxon>Bacilli</taxon>
        <taxon>Bacillales</taxon>
        <taxon>Staphylococcaceae</taxon>
        <taxon>Staphylococcus</taxon>
    </lineage>
</organism>
<reference evidence="9" key="1">
    <citation type="journal article" date="2017" name="MSphere">
        <title>Novel beta-lactamase blaARL in Staphylococcus arlettae.</title>
        <authorList>
            <person name="Andreis S.N."/>
            <person name="Perreten V."/>
            <person name="Schwendener S."/>
        </authorList>
    </citation>
    <scope>NUCLEOTIDE SEQUENCE</scope>
    <source>
        <strain evidence="9">SAN1670</strain>
    </source>
</reference>
<evidence type="ECO:0000256" key="2">
    <source>
        <dbReference type="ARBA" id="ARBA00005384"/>
    </source>
</evidence>
<dbReference type="EMBL" id="KY363215">
    <property type="protein sequence ID" value="APY23702.1"/>
    <property type="molecule type" value="Genomic_DNA"/>
</dbReference>
<dbReference type="PANTHER" id="PTHR46577:SF2">
    <property type="entry name" value="TRANSCRIPTIONAL REGULATORY PROTEIN"/>
    <property type="match status" value="1"/>
</dbReference>
<dbReference type="InterPro" id="IPR051446">
    <property type="entry name" value="HTH_trans_reg/aminotransferase"/>
</dbReference>
<dbReference type="GO" id="GO:0008483">
    <property type="term" value="F:transaminase activity"/>
    <property type="evidence" value="ECO:0007669"/>
    <property type="project" value="UniProtKB-KW"/>
</dbReference>
<dbReference type="InterPro" id="IPR036388">
    <property type="entry name" value="WH-like_DNA-bd_sf"/>
</dbReference>
<dbReference type="Pfam" id="PF00392">
    <property type="entry name" value="GntR"/>
    <property type="match status" value="1"/>
</dbReference>
<dbReference type="Pfam" id="PF00155">
    <property type="entry name" value="Aminotran_1_2"/>
    <property type="match status" value="1"/>
</dbReference>
<dbReference type="CDD" id="cd00609">
    <property type="entry name" value="AAT_like"/>
    <property type="match status" value="1"/>
</dbReference>
<keyword evidence="5" id="KW-0805">Transcription regulation</keyword>
<feature type="domain" description="HTH gntR-type" evidence="8">
    <location>
        <begin position="3"/>
        <end position="71"/>
    </location>
</feature>
<dbReference type="CDD" id="cd07377">
    <property type="entry name" value="WHTH_GntR"/>
    <property type="match status" value="1"/>
</dbReference>
<evidence type="ECO:0000256" key="4">
    <source>
        <dbReference type="ARBA" id="ARBA00022898"/>
    </source>
</evidence>
<dbReference type="PROSITE" id="PS50949">
    <property type="entry name" value="HTH_GNTR"/>
    <property type="match status" value="1"/>
</dbReference>
<evidence type="ECO:0000259" key="8">
    <source>
        <dbReference type="PROSITE" id="PS50949"/>
    </source>
</evidence>
<dbReference type="InterPro" id="IPR004839">
    <property type="entry name" value="Aminotransferase_I/II_large"/>
</dbReference>
<dbReference type="InterPro" id="IPR036390">
    <property type="entry name" value="WH_DNA-bd_sf"/>
</dbReference>
<dbReference type="Gene3D" id="3.40.640.10">
    <property type="entry name" value="Type I PLP-dependent aspartate aminotransferase-like (Major domain)"/>
    <property type="match status" value="1"/>
</dbReference>
<dbReference type="PRINTS" id="PR00035">
    <property type="entry name" value="HTHGNTR"/>
</dbReference>
<keyword evidence="4" id="KW-0663">Pyridoxal phosphate</keyword>
<evidence type="ECO:0000256" key="5">
    <source>
        <dbReference type="ARBA" id="ARBA00023015"/>
    </source>
</evidence>
<proteinExistence type="inferred from homology"/>
<dbReference type="InterPro" id="IPR015424">
    <property type="entry name" value="PyrdxlP-dep_Trfase"/>
</dbReference>
<evidence type="ECO:0000256" key="3">
    <source>
        <dbReference type="ARBA" id="ARBA00022576"/>
    </source>
</evidence>
<keyword evidence="7" id="KW-0804">Transcription</keyword>
<dbReference type="InterPro" id="IPR015421">
    <property type="entry name" value="PyrdxlP-dep_Trfase_major"/>
</dbReference>